<protein>
    <submittedName>
        <fullName evidence="1">Uncharacterized protein</fullName>
    </submittedName>
</protein>
<dbReference type="KEGG" id="slau:SLA_4245"/>
<dbReference type="EMBL" id="AP017424">
    <property type="protein sequence ID" value="BAU85133.1"/>
    <property type="molecule type" value="Genomic_DNA"/>
</dbReference>
<gene>
    <name evidence="1" type="ORF">SLA_4245</name>
</gene>
<organism evidence="1 2">
    <name type="scientific">Streptomyces laurentii</name>
    <dbReference type="NCBI Taxonomy" id="39478"/>
    <lineage>
        <taxon>Bacteria</taxon>
        <taxon>Bacillati</taxon>
        <taxon>Actinomycetota</taxon>
        <taxon>Actinomycetes</taxon>
        <taxon>Kitasatosporales</taxon>
        <taxon>Streptomycetaceae</taxon>
        <taxon>Streptomyces</taxon>
    </lineage>
</organism>
<dbReference type="NCBIfam" id="NF040893">
    <property type="entry name" value="SAVMC3_10250"/>
    <property type="match status" value="1"/>
</dbReference>
<accession>A0A160P3M2</accession>
<dbReference type="RefSeq" id="WP_359874252.1">
    <property type="nucleotide sequence ID" value="NZ_JBEYHT010000007.1"/>
</dbReference>
<evidence type="ECO:0000313" key="1">
    <source>
        <dbReference type="EMBL" id="BAU85133.1"/>
    </source>
</evidence>
<sequence>MRELIYLSESKLAQFRENERPRRRWRRRISELGATAPLGLGELQFTLADAPQGHPNLERVLRHLKSLTPKPAEYSEASPDAGQWVKFKTRMNYQIVRPTIRASDDNGEHFREHPIGQEAVVFWEPHSRLEPWSSSKPRLVLHGSPEHLLGLAAASSGPTDLSAPPSLGLGFMSLLYGMQLGMDPRLEEALGNLLNQLDGRFPPHAAGLFTGYARVTFGLEVPFSAGEGSAIVRTMVASPLYVEYAAA</sequence>
<keyword evidence="2" id="KW-1185">Reference proteome</keyword>
<name>A0A160P3M2_STRLU</name>
<dbReference type="InterPro" id="IPR054284">
    <property type="entry name" value="DUF7019"/>
</dbReference>
<dbReference type="AlphaFoldDB" id="A0A160P3M2"/>
<reference evidence="1 2" key="1">
    <citation type="journal article" date="2016" name="Genome Announc.">
        <title>Complete Genome Sequence of Thiostrepton-Producing Streptomyces laurentii ATCC 31255.</title>
        <authorList>
            <person name="Doi K."/>
            <person name="Fujino Y."/>
            <person name="Nagayoshi Y."/>
            <person name="Ohshima T."/>
            <person name="Ogata S."/>
        </authorList>
    </citation>
    <scope>NUCLEOTIDE SEQUENCE [LARGE SCALE GENOMIC DNA]</scope>
    <source>
        <strain evidence="1 2">ATCC 31255</strain>
    </source>
</reference>
<proteinExistence type="predicted"/>
<evidence type="ECO:0000313" key="2">
    <source>
        <dbReference type="Proteomes" id="UP000217676"/>
    </source>
</evidence>
<dbReference type="Proteomes" id="UP000217676">
    <property type="component" value="Chromosome"/>
</dbReference>